<dbReference type="EMBL" id="CAJVPW010000003">
    <property type="protein sequence ID" value="CAG8438709.1"/>
    <property type="molecule type" value="Genomic_DNA"/>
</dbReference>
<comment type="caution">
    <text evidence="1">The sequence shown here is derived from an EMBL/GenBank/DDBJ whole genome shotgun (WGS) entry which is preliminary data.</text>
</comment>
<protein>
    <submittedName>
        <fullName evidence="1">17473_t:CDS:1</fullName>
    </submittedName>
</protein>
<organism evidence="1 2">
    <name type="scientific">Cetraspora pellucida</name>
    <dbReference type="NCBI Taxonomy" id="1433469"/>
    <lineage>
        <taxon>Eukaryota</taxon>
        <taxon>Fungi</taxon>
        <taxon>Fungi incertae sedis</taxon>
        <taxon>Mucoromycota</taxon>
        <taxon>Glomeromycotina</taxon>
        <taxon>Glomeromycetes</taxon>
        <taxon>Diversisporales</taxon>
        <taxon>Gigasporaceae</taxon>
        <taxon>Cetraspora</taxon>
    </lineage>
</organism>
<proteinExistence type="predicted"/>
<evidence type="ECO:0000313" key="2">
    <source>
        <dbReference type="Proteomes" id="UP000789366"/>
    </source>
</evidence>
<evidence type="ECO:0000313" key="1">
    <source>
        <dbReference type="EMBL" id="CAG8438709.1"/>
    </source>
</evidence>
<keyword evidence="2" id="KW-1185">Reference proteome</keyword>
<name>A0ACA9JVK2_9GLOM</name>
<dbReference type="Proteomes" id="UP000789366">
    <property type="component" value="Unassembled WGS sequence"/>
</dbReference>
<gene>
    <name evidence="1" type="ORF">SPELUC_LOCUS4</name>
</gene>
<accession>A0ACA9JVK2</accession>
<sequence>MHTLDKLKDIHVELLTPAIEIFFLNFAQRYAGGPEKHKLTEDIIVLGAKPTNKHNTYSVYKVCDDALGHDEALKSSLTNKKIQTDNEEESTSQIAKRHRNMDVSDEEDTSNMTSSTTTSTASNHNSKQKSLSTSVTNFIVWGITTKEKPKFERLLLQMTISNRCQHALSNHILNAKKSTLTQFHEQKLKNNKNGVTLAFDEWKNILKQHIFSFLFILSTATDISSERECIIEIIFKIESMINEASDINAKLSAIISDSAPAYSGVSICDTWFKTNTDNLNFIYLAQFITYYYKAWFEHQPTCILLEFEKYRKYEYLFDHSTDKQFKESVLEFWNFAFSSTKELELLATWLFGICVNAASIKQLWSSMRFIHTN</sequence>
<reference evidence="1" key="1">
    <citation type="submission" date="2021-06" db="EMBL/GenBank/DDBJ databases">
        <authorList>
            <person name="Kallberg Y."/>
            <person name="Tangrot J."/>
            <person name="Rosling A."/>
        </authorList>
    </citation>
    <scope>NUCLEOTIDE SEQUENCE</scope>
    <source>
        <strain evidence="1">28 12/20/2015</strain>
    </source>
</reference>